<proteinExistence type="inferred from homology"/>
<evidence type="ECO:0000256" key="2">
    <source>
        <dbReference type="ARBA" id="ARBA00022679"/>
    </source>
</evidence>
<dbReference type="RefSeq" id="WP_118645614.1">
    <property type="nucleotide sequence ID" value="NZ_CP060635.1"/>
</dbReference>
<dbReference type="InterPro" id="IPR018485">
    <property type="entry name" value="FGGY_C"/>
</dbReference>
<reference evidence="6 7" key="1">
    <citation type="submission" date="2020-08" db="EMBL/GenBank/DDBJ databases">
        <authorList>
            <person name="Liu C."/>
            <person name="Sun Q."/>
        </authorList>
    </citation>
    <scope>NUCLEOTIDE SEQUENCE [LARGE SCALE GENOMIC DNA]</scope>
    <source>
        <strain evidence="6 7">NSJ-29</strain>
    </source>
</reference>
<dbReference type="Gene3D" id="3.30.420.40">
    <property type="match status" value="2"/>
</dbReference>
<name>A0A7G9GH09_9FIRM</name>
<evidence type="ECO:0000259" key="5">
    <source>
        <dbReference type="Pfam" id="PF02782"/>
    </source>
</evidence>
<dbReference type="EMBL" id="CP060635">
    <property type="protein sequence ID" value="QNM10091.1"/>
    <property type="molecule type" value="Genomic_DNA"/>
</dbReference>
<keyword evidence="2" id="KW-0808">Transferase</keyword>
<evidence type="ECO:0000313" key="7">
    <source>
        <dbReference type="Proteomes" id="UP000515860"/>
    </source>
</evidence>
<dbReference type="SUPFAM" id="SSF53067">
    <property type="entry name" value="Actin-like ATPase domain"/>
    <property type="match status" value="2"/>
</dbReference>
<accession>A0A7G9GH09</accession>
<keyword evidence="7" id="KW-1185">Reference proteome</keyword>
<dbReference type="InterPro" id="IPR050406">
    <property type="entry name" value="FGGY_Carb_Kinase"/>
</dbReference>
<evidence type="ECO:0000259" key="4">
    <source>
        <dbReference type="Pfam" id="PF00370"/>
    </source>
</evidence>
<dbReference type="InterPro" id="IPR000577">
    <property type="entry name" value="Carb_kinase_FGGY"/>
</dbReference>
<dbReference type="CDD" id="cd07779">
    <property type="entry name" value="ASKHA_NBD_FGGY_YgcE-like"/>
    <property type="match status" value="1"/>
</dbReference>
<dbReference type="Pfam" id="PF00370">
    <property type="entry name" value="FGGY_N"/>
    <property type="match status" value="2"/>
</dbReference>
<feature type="domain" description="Carbohydrate kinase FGGY N-terminal" evidence="4">
    <location>
        <begin position="5"/>
        <end position="110"/>
    </location>
</feature>
<dbReference type="PANTHER" id="PTHR43095">
    <property type="entry name" value="SUGAR KINASE"/>
    <property type="match status" value="1"/>
</dbReference>
<feature type="domain" description="Carbohydrate kinase FGGY N-terminal" evidence="4">
    <location>
        <begin position="138"/>
        <end position="242"/>
    </location>
</feature>
<dbReference type="InterPro" id="IPR018484">
    <property type="entry name" value="FGGY_N"/>
</dbReference>
<dbReference type="PIRSF" id="PIRSF000538">
    <property type="entry name" value="GlpK"/>
    <property type="match status" value="1"/>
</dbReference>
<evidence type="ECO:0008006" key="8">
    <source>
        <dbReference type="Google" id="ProtNLM"/>
    </source>
</evidence>
<organism evidence="6 7">
    <name type="scientific">Wansuia hejianensis</name>
    <dbReference type="NCBI Taxonomy" id="2763667"/>
    <lineage>
        <taxon>Bacteria</taxon>
        <taxon>Bacillati</taxon>
        <taxon>Bacillota</taxon>
        <taxon>Clostridia</taxon>
        <taxon>Lachnospirales</taxon>
        <taxon>Lachnospiraceae</taxon>
        <taxon>Wansuia</taxon>
    </lineage>
</organism>
<feature type="domain" description="Carbohydrate kinase FGGY C-terminal" evidence="5">
    <location>
        <begin position="301"/>
        <end position="451"/>
    </location>
</feature>
<evidence type="ECO:0000313" key="6">
    <source>
        <dbReference type="EMBL" id="QNM10091.1"/>
    </source>
</evidence>
<evidence type="ECO:0000256" key="1">
    <source>
        <dbReference type="ARBA" id="ARBA00009156"/>
    </source>
</evidence>
<protein>
    <recommendedName>
        <fullName evidence="8">Carbohydrate kinase</fullName>
    </recommendedName>
</protein>
<gene>
    <name evidence="6" type="ORF">H9Q79_07425</name>
</gene>
<dbReference type="GO" id="GO:0016301">
    <property type="term" value="F:kinase activity"/>
    <property type="evidence" value="ECO:0007669"/>
    <property type="project" value="UniProtKB-KW"/>
</dbReference>
<dbReference type="GO" id="GO:0005975">
    <property type="term" value="P:carbohydrate metabolic process"/>
    <property type="evidence" value="ECO:0007669"/>
    <property type="project" value="InterPro"/>
</dbReference>
<dbReference type="Proteomes" id="UP000515860">
    <property type="component" value="Chromosome"/>
</dbReference>
<comment type="similarity">
    <text evidence="1">Belongs to the FGGY kinase family.</text>
</comment>
<keyword evidence="3" id="KW-0418">Kinase</keyword>
<dbReference type="AlphaFoldDB" id="A0A7G9GH09"/>
<evidence type="ECO:0000256" key="3">
    <source>
        <dbReference type="ARBA" id="ARBA00022777"/>
    </source>
</evidence>
<dbReference type="KEGG" id="whj:H9Q79_07425"/>
<dbReference type="InterPro" id="IPR043129">
    <property type="entry name" value="ATPase_NBD"/>
</dbReference>
<sequence length="509" mass="56099">MKRQYCIGIDSGTQSTRAMMFDLSGTFICGATVRHKPLIHGADGGIYMDEENLWTSLCKATQDMMSQFKGDKREILGVGLSPHNGTVFFMKNDGTHLMHPICYQDYRTADLEPMPDDCPAWEAWQHLNSRANLLKCIAPDIFGQVEKYASVGGYLGFMLTGNFVDTVSNTIGSMPLDREHFCYEKREWVYDCVGMRKDQLCEAFLPGQVMGHISLKAAEATGLPAGIPLVAGASDKQTEAFGAGAIHDGDAFISYGTEANLTFVSNSFYTMTRSHFFYSLLSAVPYQWNYTVPMARGYWLITWFKEQFAQDLIQRSEQSGLGRYGAEDFLTEEAMKLPAGSEGLLVMPDFLAPRSRPYSSGTVIGFRPIHTRAHLFRAFIEGIAMTLRLNSESLKESMPGLAPIKSLYVGGGGSRSDLGMQITADIFGVPATRAAYHETGSLGAAICAAIGAGAFSGPEDAGKMTGGKAQTFEPDEKNRELYEEIYQKAFSKLYASLLPTFETMDQLYK</sequence>
<dbReference type="Pfam" id="PF02782">
    <property type="entry name" value="FGGY_C"/>
    <property type="match status" value="1"/>
</dbReference>
<dbReference type="PANTHER" id="PTHR43095:SF5">
    <property type="entry name" value="XYLULOSE KINASE"/>
    <property type="match status" value="1"/>
</dbReference>